<dbReference type="Proteomes" id="UP000229641">
    <property type="component" value="Unassembled WGS sequence"/>
</dbReference>
<dbReference type="EMBL" id="PCWA01000045">
    <property type="protein sequence ID" value="PIQ89402.1"/>
    <property type="molecule type" value="Genomic_DNA"/>
</dbReference>
<organism evidence="1 2">
    <name type="scientific">Candidatus Ghiorseimicrobium undicola</name>
    <dbReference type="NCBI Taxonomy" id="1974746"/>
    <lineage>
        <taxon>Bacteria</taxon>
        <taxon>Pseudomonadati</taxon>
        <taxon>Candidatus Omnitrophota</taxon>
        <taxon>Candidatus Ghiorseimicrobium</taxon>
    </lineage>
</organism>
<dbReference type="AlphaFoldDB" id="A0A2H0LYF5"/>
<name>A0A2H0LYF5_9BACT</name>
<evidence type="ECO:0000313" key="1">
    <source>
        <dbReference type="EMBL" id="PIQ89402.1"/>
    </source>
</evidence>
<sequence length="661" mass="77081">MEETLISADSGKHKFIMEKVIVVEEISPLWLMLIRFYRLLRYKIFYIRATQKVKRSAAFKGACDKGIIQQIDLNQRITSFCGMNTDEAFDNINELYKIFVKDQLILKAKELYADDNIELAFKKVLNEKLARFYYLDDMLFQLREKFPQAKLFVIPSNGTERVRSAGDEAYFYLCTRRILQENSLKYKHNGRCPFPKLLIALSFISWQREAALLYSKAAALQLWFTARFLLGFFFPVKAARKDFRYAVMLINPGVQFANKVQKVDFLVDDALILRKDVIFISEHKLKKEFRKYMDDNKLFFVDDIYANIGPKAISELFGFLSLLFMKKPSFLPIMEAYLKLIFIYAAWKGFCQNYKIANLVAFNDVGIKSIGRNVILKNENPAMRAWHYEHSISHRIFAATADKPLMSLRYHSIGFIFYDYYIIWSDLLTQYFRNHLQHIKEYITVGCLWAEHTANIAKGMIASRILDIGKIKAAAGNYKFVSVFDTTFGDDLMQGYDEGREFFKHVESLLKDLSDIFVIFKPKKTRRSMVKFCPEILDAYDGFSSHKRCCVLPEYISPSEVIAFSDLIVAVPFTSPAFEALCARKKAIYYDVFDKYRGSILDQVPGLVIHDYQNFTKRVKELLFETDEEAYNKYLDTQAKGKIEPFFDGMAVTRFRKLLSR</sequence>
<reference evidence="1 2" key="1">
    <citation type="submission" date="2017-09" db="EMBL/GenBank/DDBJ databases">
        <title>Depth-based differentiation of microbial function through sediment-hosted aquifers and enrichment of novel symbionts in the deep terrestrial subsurface.</title>
        <authorList>
            <person name="Probst A.J."/>
            <person name="Ladd B."/>
            <person name="Jarett J.K."/>
            <person name="Geller-Mcgrath D.E."/>
            <person name="Sieber C.M."/>
            <person name="Emerson J.B."/>
            <person name="Anantharaman K."/>
            <person name="Thomas B.C."/>
            <person name="Malmstrom R."/>
            <person name="Stieglmeier M."/>
            <person name="Klingl A."/>
            <person name="Woyke T."/>
            <person name="Ryan C.M."/>
            <person name="Banfield J.F."/>
        </authorList>
    </citation>
    <scope>NUCLEOTIDE SEQUENCE [LARGE SCALE GENOMIC DNA]</scope>
    <source>
        <strain evidence="1">CG11_big_fil_rev_8_21_14_0_20_42_13</strain>
    </source>
</reference>
<dbReference type="NCBIfam" id="TIGR04417">
    <property type="entry name" value="PFTS_polysacc"/>
    <property type="match status" value="1"/>
</dbReference>
<protein>
    <submittedName>
        <fullName evidence="1">Uncharacterized protein</fullName>
    </submittedName>
</protein>
<evidence type="ECO:0000313" key="2">
    <source>
        <dbReference type="Proteomes" id="UP000229641"/>
    </source>
</evidence>
<gene>
    <name evidence="1" type="ORF">COV72_03405</name>
</gene>
<dbReference type="InterPro" id="IPR030932">
    <property type="entry name" value="PFTS_polysacc"/>
</dbReference>
<proteinExistence type="predicted"/>
<accession>A0A2H0LYF5</accession>
<comment type="caution">
    <text evidence="1">The sequence shown here is derived from an EMBL/GenBank/DDBJ whole genome shotgun (WGS) entry which is preliminary data.</text>
</comment>